<dbReference type="Gene3D" id="3.40.50.300">
    <property type="entry name" value="P-loop containing nucleotide triphosphate hydrolases"/>
    <property type="match status" value="1"/>
</dbReference>
<reference evidence="6 7" key="1">
    <citation type="journal article" date="2022" name="Nat. Plants">
        <title>Genomes of leafy and leafless Platanthera orchids illuminate the evolution of mycoheterotrophy.</title>
        <authorList>
            <person name="Li M.H."/>
            <person name="Liu K.W."/>
            <person name="Li Z."/>
            <person name="Lu H.C."/>
            <person name="Ye Q.L."/>
            <person name="Zhang D."/>
            <person name="Wang J.Y."/>
            <person name="Li Y.F."/>
            <person name="Zhong Z.M."/>
            <person name="Liu X."/>
            <person name="Yu X."/>
            <person name="Liu D.K."/>
            <person name="Tu X.D."/>
            <person name="Liu B."/>
            <person name="Hao Y."/>
            <person name="Liao X.Y."/>
            <person name="Jiang Y.T."/>
            <person name="Sun W.H."/>
            <person name="Chen J."/>
            <person name="Chen Y.Q."/>
            <person name="Ai Y."/>
            <person name="Zhai J.W."/>
            <person name="Wu S.S."/>
            <person name="Zhou Z."/>
            <person name="Hsiao Y.Y."/>
            <person name="Wu W.L."/>
            <person name="Chen Y.Y."/>
            <person name="Lin Y.F."/>
            <person name="Hsu J.L."/>
            <person name="Li C.Y."/>
            <person name="Wang Z.W."/>
            <person name="Zhao X."/>
            <person name="Zhong W.Y."/>
            <person name="Ma X.K."/>
            <person name="Ma L."/>
            <person name="Huang J."/>
            <person name="Chen G.Z."/>
            <person name="Huang M.Z."/>
            <person name="Huang L."/>
            <person name="Peng D.H."/>
            <person name="Luo Y.B."/>
            <person name="Zou S.Q."/>
            <person name="Chen S.P."/>
            <person name="Lan S."/>
            <person name="Tsai W.C."/>
            <person name="Van de Peer Y."/>
            <person name="Liu Z.J."/>
        </authorList>
    </citation>
    <scope>NUCLEOTIDE SEQUENCE [LARGE SCALE GENOMIC DNA]</scope>
    <source>
        <strain evidence="6">Lor288</strain>
    </source>
</reference>
<evidence type="ECO:0000256" key="3">
    <source>
        <dbReference type="ARBA" id="ARBA00022712"/>
    </source>
</evidence>
<dbReference type="PANTHER" id="PTHR11088:SF74">
    <property type="entry name" value="ADENYLATE ISOPENTENYLTRANSFERASE 5, CHLOROPLASTIC"/>
    <property type="match status" value="1"/>
</dbReference>
<dbReference type="PANTHER" id="PTHR11088">
    <property type="entry name" value="TRNA DIMETHYLALLYLTRANSFERASE"/>
    <property type="match status" value="1"/>
</dbReference>
<keyword evidence="4" id="KW-0547">Nucleotide-binding</keyword>
<gene>
    <name evidence="6" type="ORF">KSP40_PGU014540</name>
</gene>
<keyword evidence="2" id="KW-0808">Transferase</keyword>
<dbReference type="Pfam" id="PF01715">
    <property type="entry name" value="IPPT"/>
    <property type="match status" value="1"/>
</dbReference>
<evidence type="ECO:0008006" key="8">
    <source>
        <dbReference type="Google" id="ProtNLM"/>
    </source>
</evidence>
<keyword evidence="7" id="KW-1185">Reference proteome</keyword>
<comment type="caution">
    <text evidence="6">The sequence shown here is derived from an EMBL/GenBank/DDBJ whole genome shotgun (WGS) entry which is preliminary data.</text>
</comment>
<evidence type="ECO:0000256" key="2">
    <source>
        <dbReference type="ARBA" id="ARBA00022679"/>
    </source>
</evidence>
<name>A0ABR2M8F1_9ASPA</name>
<sequence>MRGVFILGSSAIGKSKLSISLAHCFDGEVINSDKMQVYDGLPIITNMVIVQESGGVPHHLLSGVHPDADFNALEFSSLAAADMVDIMARGWLPIIAG</sequence>
<comment type="similarity">
    <text evidence="1">Belongs to the IPP transferase family.</text>
</comment>
<dbReference type="EMBL" id="JBBWWR010000010">
    <property type="protein sequence ID" value="KAK8960430.1"/>
    <property type="molecule type" value="Genomic_DNA"/>
</dbReference>
<dbReference type="Proteomes" id="UP001412067">
    <property type="component" value="Unassembled WGS sequence"/>
</dbReference>
<evidence type="ECO:0000256" key="1">
    <source>
        <dbReference type="ARBA" id="ARBA00005842"/>
    </source>
</evidence>
<evidence type="ECO:0000313" key="6">
    <source>
        <dbReference type="EMBL" id="KAK8960430.1"/>
    </source>
</evidence>
<proteinExistence type="inferred from homology"/>
<dbReference type="InterPro" id="IPR039657">
    <property type="entry name" value="Dimethylallyltransferase"/>
</dbReference>
<keyword evidence="3" id="KW-0203">Cytokinin biosynthesis</keyword>
<keyword evidence="5" id="KW-0067">ATP-binding</keyword>
<evidence type="ECO:0000313" key="7">
    <source>
        <dbReference type="Proteomes" id="UP001412067"/>
    </source>
</evidence>
<evidence type="ECO:0000256" key="5">
    <source>
        <dbReference type="ARBA" id="ARBA00022840"/>
    </source>
</evidence>
<dbReference type="SUPFAM" id="SSF52540">
    <property type="entry name" value="P-loop containing nucleoside triphosphate hydrolases"/>
    <property type="match status" value="1"/>
</dbReference>
<protein>
    <recommendedName>
        <fullName evidence="8">Isopentenyltransferase</fullName>
    </recommendedName>
</protein>
<accession>A0ABR2M8F1</accession>
<dbReference type="InterPro" id="IPR027417">
    <property type="entry name" value="P-loop_NTPase"/>
</dbReference>
<organism evidence="6 7">
    <name type="scientific">Platanthera guangdongensis</name>
    <dbReference type="NCBI Taxonomy" id="2320717"/>
    <lineage>
        <taxon>Eukaryota</taxon>
        <taxon>Viridiplantae</taxon>
        <taxon>Streptophyta</taxon>
        <taxon>Embryophyta</taxon>
        <taxon>Tracheophyta</taxon>
        <taxon>Spermatophyta</taxon>
        <taxon>Magnoliopsida</taxon>
        <taxon>Liliopsida</taxon>
        <taxon>Asparagales</taxon>
        <taxon>Orchidaceae</taxon>
        <taxon>Orchidoideae</taxon>
        <taxon>Orchideae</taxon>
        <taxon>Orchidinae</taxon>
        <taxon>Platanthera</taxon>
    </lineage>
</organism>
<evidence type="ECO:0000256" key="4">
    <source>
        <dbReference type="ARBA" id="ARBA00022741"/>
    </source>
</evidence>